<name>A0A645DKP7_9ZZZZ</name>
<dbReference type="EMBL" id="VSSQ01036617">
    <property type="protein sequence ID" value="MPM89132.1"/>
    <property type="molecule type" value="Genomic_DNA"/>
</dbReference>
<dbReference type="InterPro" id="IPR001539">
    <property type="entry name" value="Peptidase_U32"/>
</dbReference>
<proteinExistence type="predicted"/>
<organism evidence="1">
    <name type="scientific">bioreactor metagenome</name>
    <dbReference type="NCBI Taxonomy" id="1076179"/>
    <lineage>
        <taxon>unclassified sequences</taxon>
        <taxon>metagenomes</taxon>
        <taxon>ecological metagenomes</taxon>
    </lineage>
</organism>
<sequence>MADHNWAVAPFAIPDGMYDVYRTYDPRLDEIKNLIGRAPKLSGGKVRRGAPEFSMPKAERRTKKADISVYVSSIKVLDAVLQYADRIYYDGESIGEAEKACTGAGKEFVRVLPRFEPFVSDNGEYPVMAHNPGQVQAYRGRRTYGSYILNMFNSAFPDSLYQTTLSAEMTRNEIRETIQYYPGRVEQMVFGRTELMFTRDPHLAQCVLRDEREYEFPVYRDGTGARILNSSDTMLLDRVGELERYGVDSLGIDLRKRPVKLASEVTSAFRRRDTGRTEEIRRLCGGTLNTGHYLRGV</sequence>
<accession>A0A645DKP7</accession>
<comment type="caution">
    <text evidence="1">The sequence shown here is derived from an EMBL/GenBank/DDBJ whole genome shotgun (WGS) entry which is preliminary data.</text>
</comment>
<gene>
    <name evidence="1" type="ORF">SDC9_136240</name>
</gene>
<reference evidence="1" key="1">
    <citation type="submission" date="2019-08" db="EMBL/GenBank/DDBJ databases">
        <authorList>
            <person name="Kucharzyk K."/>
            <person name="Murdoch R.W."/>
            <person name="Higgins S."/>
            <person name="Loffler F."/>
        </authorList>
    </citation>
    <scope>NUCLEOTIDE SEQUENCE</scope>
</reference>
<protein>
    <submittedName>
        <fullName evidence="1">Uncharacterized protein</fullName>
    </submittedName>
</protein>
<dbReference type="AlphaFoldDB" id="A0A645DKP7"/>
<dbReference type="Pfam" id="PF01136">
    <property type="entry name" value="Peptidase_U32"/>
    <property type="match status" value="1"/>
</dbReference>
<evidence type="ECO:0000313" key="1">
    <source>
        <dbReference type="EMBL" id="MPM89132.1"/>
    </source>
</evidence>